<evidence type="ECO:0000256" key="1">
    <source>
        <dbReference type="SAM" id="MobiDB-lite"/>
    </source>
</evidence>
<dbReference type="GeneID" id="97406741"/>
<feature type="region of interest" description="Disordered" evidence="1">
    <location>
        <begin position="66"/>
        <end position="85"/>
    </location>
</feature>
<organism evidence="2 3">
    <name type="scientific">Streptomyces turgidiscabies (strain Car8)</name>
    <dbReference type="NCBI Taxonomy" id="698760"/>
    <lineage>
        <taxon>Bacteria</taxon>
        <taxon>Bacillati</taxon>
        <taxon>Actinomycetota</taxon>
        <taxon>Actinomycetes</taxon>
        <taxon>Kitasatosporales</taxon>
        <taxon>Streptomycetaceae</taxon>
        <taxon>Streptomyces</taxon>
    </lineage>
</organism>
<name>L7F4W4_STRT8</name>
<comment type="caution">
    <text evidence="2">The sequence shown here is derived from an EMBL/GenBank/DDBJ whole genome shotgun (WGS) entry which is preliminary data.</text>
</comment>
<dbReference type="EMBL" id="AEJB01000361">
    <property type="protein sequence ID" value="ELP66056.1"/>
    <property type="molecule type" value="Genomic_DNA"/>
</dbReference>
<dbReference type="Proteomes" id="UP000010931">
    <property type="component" value="Unassembled WGS sequence"/>
</dbReference>
<feature type="compositionally biased region" description="Basic and acidic residues" evidence="1">
    <location>
        <begin position="76"/>
        <end position="85"/>
    </location>
</feature>
<feature type="region of interest" description="Disordered" evidence="1">
    <location>
        <begin position="1"/>
        <end position="52"/>
    </location>
</feature>
<dbReference type="AlphaFoldDB" id="L7F4W4"/>
<dbReference type="RefSeq" id="WP_006378989.1">
    <property type="nucleotide sequence ID" value="NZ_AEJB01000361.1"/>
</dbReference>
<dbReference type="STRING" id="85558.T45_07650"/>
<reference evidence="2 3" key="1">
    <citation type="journal article" date="2011" name="Plasmid">
        <title>Streptomyces turgidiscabies Car8 contains a modular pathogenicity island that shares virulence genes with other actinobacterial plant pathogens.</title>
        <authorList>
            <person name="Huguet-Tapia J.C."/>
            <person name="Badger J.H."/>
            <person name="Loria R."/>
            <person name="Pettis G.S."/>
        </authorList>
    </citation>
    <scope>NUCLEOTIDE SEQUENCE [LARGE SCALE GENOMIC DNA]</scope>
    <source>
        <strain evidence="2 3">Car8</strain>
    </source>
</reference>
<proteinExistence type="predicted"/>
<sequence>MEEQRRQELLDSLPDDPVNAERPPESLQQKADRIASVTGHPTEDDITLPSQMERLADQLARQYDYRPLAELEQEDPERAQEHRDAAAHLAPWIQECPREERRAAFGRGFDKGKERQKLRTAGDVRRLKDEVAELQQDRDPDGLRARIRDLEYALDGWDRLMTGRVILRPDAPADWKTQAAEYLAKLTAVQRELAVLKGVQPSNATRSSSS</sequence>
<dbReference type="PATRIC" id="fig|698760.3.peg.5019"/>
<accession>L7F4W4</accession>
<protein>
    <submittedName>
        <fullName evidence="2">Uncharacterized protein</fullName>
    </submittedName>
</protein>
<gene>
    <name evidence="2" type="ORF">STRTUCAR8_01478</name>
</gene>
<evidence type="ECO:0000313" key="3">
    <source>
        <dbReference type="Proteomes" id="UP000010931"/>
    </source>
</evidence>
<evidence type="ECO:0000313" key="2">
    <source>
        <dbReference type="EMBL" id="ELP66056.1"/>
    </source>
</evidence>
<keyword evidence="3" id="KW-1185">Reference proteome</keyword>